<gene>
    <name evidence="11" type="ORF">GGR95_001517</name>
</gene>
<evidence type="ECO:0000313" key="12">
    <source>
        <dbReference type="Proteomes" id="UP000530268"/>
    </source>
</evidence>
<keyword evidence="4" id="KW-0443">Lipid metabolism</keyword>
<reference evidence="11 12" key="1">
    <citation type="submission" date="2020-08" db="EMBL/GenBank/DDBJ databases">
        <title>Genomic Encyclopedia of Type Strains, Phase IV (KMG-IV): sequencing the most valuable type-strain genomes for metagenomic binning, comparative biology and taxonomic classification.</title>
        <authorList>
            <person name="Goeker M."/>
        </authorList>
    </citation>
    <scope>NUCLEOTIDE SEQUENCE [LARGE SCALE GENOMIC DNA]</scope>
    <source>
        <strain evidence="11 12">DSM 102234</strain>
    </source>
</reference>
<dbReference type="PANTHER" id="PTHR37323">
    <property type="entry name" value="GCN5-RELATED N-ACETYLTRANSFERASE"/>
    <property type="match status" value="1"/>
</dbReference>
<evidence type="ECO:0000256" key="9">
    <source>
        <dbReference type="ARBA" id="ARBA00045724"/>
    </source>
</evidence>
<protein>
    <recommendedName>
        <fullName evidence="8">L-ornithine N(alpha)-acyltransferase</fullName>
        <ecNumber evidence="7">2.3.2.30</ecNumber>
    </recommendedName>
</protein>
<dbReference type="GO" id="GO:0043810">
    <property type="term" value="F:ornithine-acyl [acyl carrier protein] N-acyltransferase activity"/>
    <property type="evidence" value="ECO:0007669"/>
    <property type="project" value="UniProtKB-EC"/>
</dbReference>
<comment type="pathway">
    <text evidence="1">Lipid metabolism.</text>
</comment>
<accession>A0A7W6GZG1</accession>
<keyword evidence="12" id="KW-1185">Reference proteome</keyword>
<dbReference type="Gene3D" id="3.40.630.30">
    <property type="match status" value="1"/>
</dbReference>
<evidence type="ECO:0000256" key="10">
    <source>
        <dbReference type="ARBA" id="ARBA00047785"/>
    </source>
</evidence>
<comment type="caution">
    <text evidence="11">The sequence shown here is derived from an EMBL/GenBank/DDBJ whole genome shotgun (WGS) entry which is preliminary data.</text>
</comment>
<evidence type="ECO:0000256" key="7">
    <source>
        <dbReference type="ARBA" id="ARBA00039058"/>
    </source>
</evidence>
<evidence type="ECO:0000313" key="11">
    <source>
        <dbReference type="EMBL" id="MBB3993886.1"/>
    </source>
</evidence>
<dbReference type="EMBL" id="JACIEI010000003">
    <property type="protein sequence ID" value="MBB3993886.1"/>
    <property type="molecule type" value="Genomic_DNA"/>
</dbReference>
<dbReference type="InterPro" id="IPR052351">
    <property type="entry name" value="Ornithine_N-alpha-AT"/>
</dbReference>
<dbReference type="Proteomes" id="UP000530268">
    <property type="component" value="Unassembled WGS sequence"/>
</dbReference>
<dbReference type="SUPFAM" id="SSF55729">
    <property type="entry name" value="Acyl-CoA N-acyltransferases (Nat)"/>
    <property type="match status" value="1"/>
</dbReference>
<comment type="similarity">
    <text evidence="6">Belongs to the acetyltransferase family. OlsB subfamily.</text>
</comment>
<evidence type="ECO:0000256" key="4">
    <source>
        <dbReference type="ARBA" id="ARBA00023098"/>
    </source>
</evidence>
<dbReference type="RefSeq" id="WP_184564374.1">
    <property type="nucleotide sequence ID" value="NZ_JACIEI010000003.1"/>
</dbReference>
<evidence type="ECO:0000256" key="8">
    <source>
        <dbReference type="ARBA" id="ARBA00039866"/>
    </source>
</evidence>
<keyword evidence="2" id="KW-0444">Lipid biosynthesis</keyword>
<dbReference type="Pfam" id="PF13444">
    <property type="entry name" value="Acetyltransf_5"/>
    <property type="match status" value="1"/>
</dbReference>
<evidence type="ECO:0000256" key="3">
    <source>
        <dbReference type="ARBA" id="ARBA00022679"/>
    </source>
</evidence>
<proteinExistence type="inferred from homology"/>
<dbReference type="PANTHER" id="PTHR37323:SF1">
    <property type="entry name" value="L-ORNITHINE N(ALPHA)-ACYLTRANSFERASE"/>
    <property type="match status" value="1"/>
</dbReference>
<organism evidence="11 12">
    <name type="scientific">Sulfitobacter undariae</name>
    <dbReference type="NCBI Taxonomy" id="1563671"/>
    <lineage>
        <taxon>Bacteria</taxon>
        <taxon>Pseudomonadati</taxon>
        <taxon>Pseudomonadota</taxon>
        <taxon>Alphaproteobacteria</taxon>
        <taxon>Rhodobacterales</taxon>
        <taxon>Roseobacteraceae</taxon>
        <taxon>Sulfitobacter</taxon>
    </lineage>
</organism>
<comment type="function">
    <text evidence="9">Catalyzes the first step in the biosynthesis of ornithine lipids, which are phosphorus-free membrane lipids. Catalyzes the 3-hydroxyacyl-acyl carrier protein-dependent acylation of ornithine to form lyso-ornithine lipid (LOL).</text>
</comment>
<dbReference type="AlphaFoldDB" id="A0A7W6GZG1"/>
<sequence length="241" mass="26239">MTPLRKGRYIARAVQGRADMEAVFALRGICFGDAGGIEDAFDETAVHGLVEEAAEGGAVVATFRMSVSNGARISQTYCAQYYDLTALEGFEGAMLELGRFCIHPAHPDPDILRIAWAALTAHVDAHGIDLLFGCTSFKGTNPALYLDALSLLKERHQAPERWAPKVKSVDVFPYAETVLTKPDMKKATATLPPLLRTYLLMGGWVSDHAVIDYTLNTLHVFTGLEIGAIPPARKKLLRALV</sequence>
<dbReference type="GO" id="GO:0006629">
    <property type="term" value="P:lipid metabolic process"/>
    <property type="evidence" value="ECO:0007669"/>
    <property type="project" value="UniProtKB-KW"/>
</dbReference>
<dbReference type="EC" id="2.3.2.30" evidence="7"/>
<comment type="catalytic activity">
    <reaction evidence="10">
        <text>a (3R)-hydroxyacyl-[ACP] + L-ornithine = a lyso-ornithine lipid + holo-[ACP] + H(+)</text>
        <dbReference type="Rhea" id="RHEA:20633"/>
        <dbReference type="Rhea" id="RHEA-COMP:9685"/>
        <dbReference type="Rhea" id="RHEA-COMP:9945"/>
        <dbReference type="ChEBI" id="CHEBI:15378"/>
        <dbReference type="ChEBI" id="CHEBI:46911"/>
        <dbReference type="ChEBI" id="CHEBI:64479"/>
        <dbReference type="ChEBI" id="CHEBI:78827"/>
        <dbReference type="ChEBI" id="CHEBI:138482"/>
        <dbReference type="EC" id="2.3.2.30"/>
    </reaction>
    <physiologicalReaction direction="left-to-right" evidence="10">
        <dbReference type="Rhea" id="RHEA:20634"/>
    </physiologicalReaction>
</comment>
<evidence type="ECO:0000256" key="1">
    <source>
        <dbReference type="ARBA" id="ARBA00005189"/>
    </source>
</evidence>
<evidence type="ECO:0000256" key="2">
    <source>
        <dbReference type="ARBA" id="ARBA00022516"/>
    </source>
</evidence>
<evidence type="ECO:0000256" key="6">
    <source>
        <dbReference type="ARBA" id="ARBA00038095"/>
    </source>
</evidence>
<evidence type="ECO:0000256" key="5">
    <source>
        <dbReference type="ARBA" id="ARBA00023315"/>
    </source>
</evidence>
<dbReference type="InterPro" id="IPR016181">
    <property type="entry name" value="Acyl_CoA_acyltransferase"/>
</dbReference>
<keyword evidence="5" id="KW-0012">Acyltransferase</keyword>
<keyword evidence="3" id="KW-0808">Transferase</keyword>
<name>A0A7W6GZG1_9RHOB</name>